<sequence>MKGVILAGGGGSRLYPVTKVVNKHLIPVGDKPMIIHAVEKLVEAGLPEILIVGSGDSLGDIVKLLGSGKEFSCKLSYRVQDEPNGIAKALEAAEDFADNEPLVVLLGDNIFQDSLKEYVEEFKKEAQGATVFLKDVPDPSRYGIAEVNRDKIVSIEEKPQNPRASYCVTGIYMYDNKVFEIIKKLKPSARGEYEISDVNMVYLKRGELSHKILKGWWVDAGTFDSLREAIQLVSGEKDR</sequence>
<evidence type="ECO:0000313" key="10">
    <source>
        <dbReference type="EMBL" id="PJA61846.1"/>
    </source>
</evidence>
<keyword evidence="6" id="KW-0479">Metal-binding</keyword>
<evidence type="ECO:0000256" key="8">
    <source>
        <dbReference type="ARBA" id="ARBA00049336"/>
    </source>
</evidence>
<comment type="caution">
    <text evidence="10">The sequence shown here is derived from an EMBL/GenBank/DDBJ whole genome shotgun (WGS) entry which is preliminary data.</text>
</comment>
<reference evidence="11" key="1">
    <citation type="submission" date="2017-09" db="EMBL/GenBank/DDBJ databases">
        <title>Depth-based differentiation of microbial function through sediment-hosted aquifers and enrichment of novel symbionts in the deep terrestrial subsurface.</title>
        <authorList>
            <person name="Probst A.J."/>
            <person name="Ladd B."/>
            <person name="Jarett J.K."/>
            <person name="Geller-Mcgrath D.E."/>
            <person name="Sieber C.M.K."/>
            <person name="Emerson J.B."/>
            <person name="Anantharaman K."/>
            <person name="Thomas B.C."/>
            <person name="Malmstrom R."/>
            <person name="Stieglmeier M."/>
            <person name="Klingl A."/>
            <person name="Woyke T."/>
            <person name="Ryan C.M."/>
            <person name="Banfield J.F."/>
        </authorList>
    </citation>
    <scope>NUCLEOTIDE SEQUENCE [LARGE SCALE GENOMIC DNA]</scope>
</reference>
<dbReference type="AlphaFoldDB" id="A0A2M7YFV9"/>
<keyword evidence="7" id="KW-0460">Magnesium</keyword>
<gene>
    <name evidence="10" type="ORF">CO162_04185</name>
</gene>
<comment type="catalytic activity">
    <reaction evidence="8">
        <text>dTTP + alpha-D-glucose 1-phosphate + H(+) = dTDP-alpha-D-glucose + diphosphate</text>
        <dbReference type="Rhea" id="RHEA:15225"/>
        <dbReference type="ChEBI" id="CHEBI:15378"/>
        <dbReference type="ChEBI" id="CHEBI:33019"/>
        <dbReference type="ChEBI" id="CHEBI:37568"/>
        <dbReference type="ChEBI" id="CHEBI:57477"/>
        <dbReference type="ChEBI" id="CHEBI:58601"/>
        <dbReference type="EC" id="2.7.7.24"/>
    </reaction>
</comment>
<dbReference type="GO" id="GO:0008879">
    <property type="term" value="F:glucose-1-phosphate thymidylyltransferase activity"/>
    <property type="evidence" value="ECO:0007669"/>
    <property type="project" value="UniProtKB-EC"/>
</dbReference>
<evidence type="ECO:0000256" key="4">
    <source>
        <dbReference type="ARBA" id="ARBA00022679"/>
    </source>
</evidence>
<keyword evidence="4" id="KW-0808">Transferase</keyword>
<dbReference type="GO" id="GO:0046872">
    <property type="term" value="F:metal ion binding"/>
    <property type="evidence" value="ECO:0007669"/>
    <property type="project" value="UniProtKB-KW"/>
</dbReference>
<feature type="domain" description="Nucleotidyl transferase" evidence="9">
    <location>
        <begin position="2"/>
        <end position="232"/>
    </location>
</feature>
<dbReference type="InterPro" id="IPR005907">
    <property type="entry name" value="G1P_thy_trans_s"/>
</dbReference>
<dbReference type="Proteomes" id="UP000229213">
    <property type="component" value="Unassembled WGS sequence"/>
</dbReference>
<evidence type="ECO:0000259" key="9">
    <source>
        <dbReference type="Pfam" id="PF00483"/>
    </source>
</evidence>
<protein>
    <recommendedName>
        <fullName evidence="3">glucose-1-phosphate thymidylyltransferase</fullName>
        <ecNumber evidence="3">2.7.7.24</ecNumber>
    </recommendedName>
</protein>
<evidence type="ECO:0000256" key="3">
    <source>
        <dbReference type="ARBA" id="ARBA00012461"/>
    </source>
</evidence>
<keyword evidence="10" id="KW-0946">Virion</keyword>
<dbReference type="PANTHER" id="PTHR43532:SF1">
    <property type="entry name" value="GLUCOSE-1-PHOSPHATE THYMIDYLYLTRANSFERASE 1"/>
    <property type="match status" value="1"/>
</dbReference>
<dbReference type="Pfam" id="PF00483">
    <property type="entry name" value="NTP_transferase"/>
    <property type="match status" value="1"/>
</dbReference>
<evidence type="ECO:0000313" key="11">
    <source>
        <dbReference type="Proteomes" id="UP000229213"/>
    </source>
</evidence>
<comment type="similarity">
    <text evidence="2">Belongs to the glucose-1-phosphate thymidylyltransferase family.</text>
</comment>
<keyword evidence="5" id="KW-0548">Nucleotidyltransferase</keyword>
<keyword evidence="10" id="KW-0167">Capsid protein</keyword>
<dbReference type="EC" id="2.7.7.24" evidence="3"/>
<accession>A0A2M7YFV9</accession>
<evidence type="ECO:0000256" key="6">
    <source>
        <dbReference type="ARBA" id="ARBA00022723"/>
    </source>
</evidence>
<evidence type="ECO:0000256" key="7">
    <source>
        <dbReference type="ARBA" id="ARBA00022842"/>
    </source>
</evidence>
<proteinExistence type="inferred from homology"/>
<dbReference type="InterPro" id="IPR005835">
    <property type="entry name" value="NTP_transferase_dom"/>
</dbReference>
<evidence type="ECO:0000256" key="2">
    <source>
        <dbReference type="ARBA" id="ARBA00010480"/>
    </source>
</evidence>
<dbReference type="SUPFAM" id="SSF53448">
    <property type="entry name" value="Nucleotide-diphospho-sugar transferases"/>
    <property type="match status" value="1"/>
</dbReference>
<dbReference type="EMBL" id="PFWI01000144">
    <property type="protein sequence ID" value="PJA61846.1"/>
    <property type="molecule type" value="Genomic_DNA"/>
</dbReference>
<evidence type="ECO:0000256" key="1">
    <source>
        <dbReference type="ARBA" id="ARBA00001946"/>
    </source>
</evidence>
<comment type="cofactor">
    <cofactor evidence="1">
        <name>Mg(2+)</name>
        <dbReference type="ChEBI" id="CHEBI:18420"/>
    </cofactor>
</comment>
<evidence type="ECO:0000256" key="5">
    <source>
        <dbReference type="ARBA" id="ARBA00022695"/>
    </source>
</evidence>
<organism evidence="10 11">
    <name type="scientific">bacterium (Candidatus Ratteibacteria) CG_4_9_14_3_um_filter_41_21</name>
    <dbReference type="NCBI Taxonomy" id="2014289"/>
    <lineage>
        <taxon>Bacteria</taxon>
        <taxon>Candidatus Ratteibacteria</taxon>
    </lineage>
</organism>
<name>A0A2M7YFV9_9BACT</name>
<dbReference type="InterPro" id="IPR029044">
    <property type="entry name" value="Nucleotide-diphossugar_trans"/>
</dbReference>
<dbReference type="Gene3D" id="3.90.550.10">
    <property type="entry name" value="Spore Coat Polysaccharide Biosynthesis Protein SpsA, Chain A"/>
    <property type="match status" value="1"/>
</dbReference>
<dbReference type="PANTHER" id="PTHR43532">
    <property type="entry name" value="GLUCOSE-1-PHOSPHATE THYMIDYLYLTRANSFERASE"/>
    <property type="match status" value="1"/>
</dbReference>